<evidence type="ECO:0000313" key="3">
    <source>
        <dbReference type="Proteomes" id="UP000596661"/>
    </source>
</evidence>
<dbReference type="Pfam" id="PF13456">
    <property type="entry name" value="RVT_3"/>
    <property type="match status" value="1"/>
</dbReference>
<sequence>MCTAAVARNHLSEVVWVQTGRLAFFDILCGEAAACCLALEAAKRNGCKFIIVESDSKKEVDNITPDVGVVKIMDGTDD</sequence>
<organism evidence="2 3">
    <name type="scientific">Cannabis sativa</name>
    <name type="common">Hemp</name>
    <name type="synonym">Marijuana</name>
    <dbReference type="NCBI Taxonomy" id="3483"/>
    <lineage>
        <taxon>Eukaryota</taxon>
        <taxon>Viridiplantae</taxon>
        <taxon>Streptophyta</taxon>
        <taxon>Embryophyta</taxon>
        <taxon>Tracheophyta</taxon>
        <taxon>Spermatophyta</taxon>
        <taxon>Magnoliopsida</taxon>
        <taxon>eudicotyledons</taxon>
        <taxon>Gunneridae</taxon>
        <taxon>Pentapetalae</taxon>
        <taxon>rosids</taxon>
        <taxon>fabids</taxon>
        <taxon>Rosales</taxon>
        <taxon>Cannabaceae</taxon>
        <taxon>Cannabis</taxon>
    </lineage>
</organism>
<protein>
    <recommendedName>
        <fullName evidence="1">RNase H type-1 domain-containing protein</fullName>
    </recommendedName>
</protein>
<dbReference type="AlphaFoldDB" id="A0A803PIA1"/>
<dbReference type="Gramene" id="evm.model.04.659">
    <property type="protein sequence ID" value="cds.evm.model.04.659"/>
    <property type="gene ID" value="evm.TU.04.659"/>
</dbReference>
<dbReference type="GO" id="GO:0003676">
    <property type="term" value="F:nucleic acid binding"/>
    <property type="evidence" value="ECO:0007669"/>
    <property type="project" value="InterPro"/>
</dbReference>
<evidence type="ECO:0000259" key="1">
    <source>
        <dbReference type="Pfam" id="PF13456"/>
    </source>
</evidence>
<reference evidence="2" key="1">
    <citation type="submission" date="2018-11" db="EMBL/GenBank/DDBJ databases">
        <authorList>
            <person name="Grassa J C."/>
        </authorList>
    </citation>
    <scope>NUCLEOTIDE SEQUENCE [LARGE SCALE GENOMIC DNA]</scope>
</reference>
<dbReference type="InterPro" id="IPR002156">
    <property type="entry name" value="RNaseH_domain"/>
</dbReference>
<accession>A0A803PIA1</accession>
<feature type="domain" description="RNase H type-1" evidence="1">
    <location>
        <begin position="4"/>
        <end position="64"/>
    </location>
</feature>
<dbReference type="EnsemblPlants" id="evm.model.04.659">
    <property type="protein sequence ID" value="cds.evm.model.04.659"/>
    <property type="gene ID" value="evm.TU.04.659"/>
</dbReference>
<dbReference type="GO" id="GO:0004523">
    <property type="term" value="F:RNA-DNA hybrid ribonuclease activity"/>
    <property type="evidence" value="ECO:0007669"/>
    <property type="project" value="InterPro"/>
</dbReference>
<proteinExistence type="predicted"/>
<dbReference type="Proteomes" id="UP000596661">
    <property type="component" value="Chromosome 4"/>
</dbReference>
<evidence type="ECO:0000313" key="2">
    <source>
        <dbReference type="EnsemblPlants" id="cds.evm.model.04.659"/>
    </source>
</evidence>
<dbReference type="EMBL" id="UZAU01000366">
    <property type="status" value="NOT_ANNOTATED_CDS"/>
    <property type="molecule type" value="Genomic_DNA"/>
</dbReference>
<reference evidence="2" key="2">
    <citation type="submission" date="2021-03" db="UniProtKB">
        <authorList>
            <consortium name="EnsemblPlants"/>
        </authorList>
    </citation>
    <scope>IDENTIFICATION</scope>
</reference>
<keyword evidence="3" id="KW-1185">Reference proteome</keyword>
<name>A0A803PIA1_CANSA</name>